<dbReference type="SUPFAM" id="SSF53474">
    <property type="entry name" value="alpha/beta-Hydrolases"/>
    <property type="match status" value="1"/>
</dbReference>
<reference evidence="2 3" key="1">
    <citation type="submission" date="2019-04" db="EMBL/GenBank/DDBJ databases">
        <authorList>
            <person name="Hwang J.C."/>
        </authorList>
    </citation>
    <scope>NUCLEOTIDE SEQUENCE [LARGE SCALE GENOMIC DNA]</scope>
    <source>
        <strain evidence="2 3">IMCC35001</strain>
    </source>
</reference>
<feature type="domain" description="AB hydrolase-1" evidence="1">
    <location>
        <begin position="30"/>
        <end position="148"/>
    </location>
</feature>
<sequence length="294" mass="32837">MTTESDPRERRFQLENLSLAALEWGPPQGPLILALHGWMDNAHSFVPLAPALAAMGYRVLAPEFPGHGHSDHRPVGNYYHFLDYLYDLHQLWPQLDETPALLLGHSMGGILAGLFASLYPERVSRLAIIEAMGPLTAEPGDSLARMRAGFVSRDKGFRPQGYPDLAPLVKARAAAGGLDESLARLLLERNLKQRDGLWHWRSDPRLRTRSPWMMTEAQGQQLMSDLQADTLVVLGEAGFDGLREAWPERRGWLNQPRLKQIGGGHHCHMESPRELAALLERFIGVKSSEHTNLG</sequence>
<dbReference type="PANTHER" id="PTHR43798">
    <property type="entry name" value="MONOACYLGLYCEROL LIPASE"/>
    <property type="match status" value="1"/>
</dbReference>
<dbReference type="AlphaFoldDB" id="A0A4U1BD68"/>
<dbReference type="Gene3D" id="3.40.50.1820">
    <property type="entry name" value="alpha/beta hydrolase"/>
    <property type="match status" value="1"/>
</dbReference>
<dbReference type="PANTHER" id="PTHR43798:SF33">
    <property type="entry name" value="HYDROLASE, PUTATIVE (AFU_ORTHOLOGUE AFUA_2G14860)-RELATED"/>
    <property type="match status" value="1"/>
</dbReference>
<dbReference type="EMBL" id="SWCI01000007">
    <property type="protein sequence ID" value="TKB48506.1"/>
    <property type="molecule type" value="Genomic_DNA"/>
</dbReference>
<protein>
    <submittedName>
        <fullName evidence="2">Alpha/beta hydrolase</fullName>
    </submittedName>
</protein>
<dbReference type="PRINTS" id="PR00412">
    <property type="entry name" value="EPOXHYDRLASE"/>
</dbReference>
<accession>A0A4U1BD68</accession>
<proteinExistence type="predicted"/>
<keyword evidence="2" id="KW-0378">Hydrolase</keyword>
<dbReference type="Pfam" id="PF00561">
    <property type="entry name" value="Abhydrolase_1"/>
    <property type="match status" value="1"/>
</dbReference>
<dbReference type="GO" id="GO:0016020">
    <property type="term" value="C:membrane"/>
    <property type="evidence" value="ECO:0007669"/>
    <property type="project" value="TreeGrafter"/>
</dbReference>
<dbReference type="PRINTS" id="PR00111">
    <property type="entry name" value="ABHYDROLASE"/>
</dbReference>
<evidence type="ECO:0000259" key="1">
    <source>
        <dbReference type="Pfam" id="PF00561"/>
    </source>
</evidence>
<dbReference type="RefSeq" id="WP_136853617.1">
    <property type="nucleotide sequence ID" value="NZ_SWCI01000007.1"/>
</dbReference>
<organism evidence="2 3">
    <name type="scientific">Ferrimonas sediminicola</name>
    <dbReference type="NCBI Taxonomy" id="2569538"/>
    <lineage>
        <taxon>Bacteria</taxon>
        <taxon>Pseudomonadati</taxon>
        <taxon>Pseudomonadota</taxon>
        <taxon>Gammaproteobacteria</taxon>
        <taxon>Alteromonadales</taxon>
        <taxon>Ferrimonadaceae</taxon>
        <taxon>Ferrimonas</taxon>
    </lineage>
</organism>
<keyword evidence="3" id="KW-1185">Reference proteome</keyword>
<dbReference type="GO" id="GO:0016787">
    <property type="term" value="F:hydrolase activity"/>
    <property type="evidence" value="ECO:0007669"/>
    <property type="project" value="UniProtKB-KW"/>
</dbReference>
<comment type="caution">
    <text evidence="2">The sequence shown here is derived from an EMBL/GenBank/DDBJ whole genome shotgun (WGS) entry which is preliminary data.</text>
</comment>
<dbReference type="InterPro" id="IPR000639">
    <property type="entry name" value="Epox_hydrolase-like"/>
</dbReference>
<evidence type="ECO:0000313" key="2">
    <source>
        <dbReference type="EMBL" id="TKB48506.1"/>
    </source>
</evidence>
<dbReference type="InterPro" id="IPR050266">
    <property type="entry name" value="AB_hydrolase_sf"/>
</dbReference>
<name>A0A4U1BD68_9GAMM</name>
<dbReference type="Proteomes" id="UP000305674">
    <property type="component" value="Unassembled WGS sequence"/>
</dbReference>
<dbReference type="InterPro" id="IPR000073">
    <property type="entry name" value="AB_hydrolase_1"/>
</dbReference>
<dbReference type="InterPro" id="IPR029058">
    <property type="entry name" value="AB_hydrolase_fold"/>
</dbReference>
<evidence type="ECO:0000313" key="3">
    <source>
        <dbReference type="Proteomes" id="UP000305674"/>
    </source>
</evidence>
<dbReference type="OrthoDB" id="149912at2"/>
<gene>
    <name evidence="2" type="ORF">FCL40_12410</name>
</gene>